<accession>A0A370IDD0</accession>
<evidence type="ECO:0000256" key="3">
    <source>
        <dbReference type="ARBA" id="ARBA00023002"/>
    </source>
</evidence>
<evidence type="ECO:0000256" key="2">
    <source>
        <dbReference type="ARBA" id="ARBA00022827"/>
    </source>
</evidence>
<reference evidence="4 5" key="1">
    <citation type="submission" date="2018-07" db="EMBL/GenBank/DDBJ databases">
        <title>Genomic Encyclopedia of Type Strains, Phase IV (KMG-IV): sequencing the most valuable type-strain genomes for metagenomic binning, comparative biology and taxonomic classification.</title>
        <authorList>
            <person name="Goeker M."/>
        </authorList>
    </citation>
    <scope>NUCLEOTIDE SEQUENCE [LARGE SCALE GENOMIC DNA]</scope>
    <source>
        <strain evidence="4 5">DSM 44290</strain>
    </source>
</reference>
<dbReference type="InterPro" id="IPR036250">
    <property type="entry name" value="AcylCo_DH-like_C"/>
</dbReference>
<dbReference type="SUPFAM" id="SSF47203">
    <property type="entry name" value="Acyl-CoA dehydrogenase C-terminal domain-like"/>
    <property type="match status" value="1"/>
</dbReference>
<evidence type="ECO:0000313" key="5">
    <source>
        <dbReference type="Proteomes" id="UP000254869"/>
    </source>
</evidence>
<dbReference type="EMBL" id="QQBC01000002">
    <property type="protein sequence ID" value="RDI68141.1"/>
    <property type="molecule type" value="Genomic_DNA"/>
</dbReference>
<keyword evidence="5" id="KW-1185">Reference proteome</keyword>
<sequence length="378" mass="39753">MRSLEYADALCESHLPGLLDELSQLPLADLERPGSPALDMFRKHRGPALLIPREYGGMGVGPVEAVHVMRAIGARSPSLAVASAMHHFSVATIFTLADSLRSSGLEWALLEGVADQNLLIASAFAEGNPGQGILTPAVNGRRTEGGIVVSGSKRPCSLARSMDLLSASAAVVGESGEREGVVVLLPAATPGISIHPFWSTDILAGAESDEVRLTDVFVDEKLVMPATVGGQGELDELQTVGFIWFEMIIASCYLGMASALVDRALAKPTLSRERAAEMGIRLETATALLEGIGRLLVETDTDNAAFAKVTIARYGAEDAIIDAANQAVAALGGISFISSPETAYFASACQCLRFHPPSRTTSHEAIAASLSGDVFRIK</sequence>
<evidence type="ECO:0000313" key="4">
    <source>
        <dbReference type="EMBL" id="RDI68141.1"/>
    </source>
</evidence>
<keyword evidence="2" id="KW-0274">FAD</keyword>
<dbReference type="Gene3D" id="2.40.110.10">
    <property type="entry name" value="Butyryl-CoA Dehydrogenase, subunit A, domain 2"/>
    <property type="match status" value="1"/>
</dbReference>
<dbReference type="InterPro" id="IPR037069">
    <property type="entry name" value="AcylCoA_DH/ox_N_sf"/>
</dbReference>
<proteinExistence type="predicted"/>
<dbReference type="InterPro" id="IPR009100">
    <property type="entry name" value="AcylCoA_DH/oxidase_NM_dom_sf"/>
</dbReference>
<comment type="caution">
    <text evidence="4">The sequence shown here is derived from an EMBL/GenBank/DDBJ whole genome shotgun (WGS) entry which is preliminary data.</text>
</comment>
<dbReference type="Proteomes" id="UP000254869">
    <property type="component" value="Unassembled WGS sequence"/>
</dbReference>
<dbReference type="PANTHER" id="PTHR43884:SF20">
    <property type="entry name" value="ACYL-COA DEHYDROGENASE FADE28"/>
    <property type="match status" value="1"/>
</dbReference>
<dbReference type="GO" id="GO:0050660">
    <property type="term" value="F:flavin adenine dinucleotide binding"/>
    <property type="evidence" value="ECO:0007669"/>
    <property type="project" value="InterPro"/>
</dbReference>
<keyword evidence="3" id="KW-0560">Oxidoreductase</keyword>
<dbReference type="GO" id="GO:0003995">
    <property type="term" value="F:acyl-CoA dehydrogenase activity"/>
    <property type="evidence" value="ECO:0007669"/>
    <property type="project" value="TreeGrafter"/>
</dbReference>
<gene>
    <name evidence="4" type="ORF">DFR76_102542</name>
</gene>
<name>A0A370IDD0_9NOCA</name>
<organism evidence="4 5">
    <name type="scientific">Nocardia pseudobrasiliensis</name>
    <dbReference type="NCBI Taxonomy" id="45979"/>
    <lineage>
        <taxon>Bacteria</taxon>
        <taxon>Bacillati</taxon>
        <taxon>Actinomycetota</taxon>
        <taxon>Actinomycetes</taxon>
        <taxon>Mycobacteriales</taxon>
        <taxon>Nocardiaceae</taxon>
        <taxon>Nocardia</taxon>
    </lineage>
</organism>
<protein>
    <submittedName>
        <fullName evidence="4">Alkylation response protein AidB-like acyl-CoA dehydrogenase</fullName>
    </submittedName>
</protein>
<keyword evidence="1" id="KW-0285">Flavoprotein</keyword>
<dbReference type="PANTHER" id="PTHR43884">
    <property type="entry name" value="ACYL-COA DEHYDROGENASE"/>
    <property type="match status" value="1"/>
</dbReference>
<dbReference type="SUPFAM" id="SSF56645">
    <property type="entry name" value="Acyl-CoA dehydrogenase NM domain-like"/>
    <property type="match status" value="1"/>
</dbReference>
<evidence type="ECO:0000256" key="1">
    <source>
        <dbReference type="ARBA" id="ARBA00022630"/>
    </source>
</evidence>
<dbReference type="InterPro" id="IPR046373">
    <property type="entry name" value="Acyl-CoA_Oxase/DH_mid-dom_sf"/>
</dbReference>
<dbReference type="Gene3D" id="1.20.140.10">
    <property type="entry name" value="Butyryl-CoA Dehydrogenase, subunit A, domain 3"/>
    <property type="match status" value="1"/>
</dbReference>
<dbReference type="Gene3D" id="1.10.540.10">
    <property type="entry name" value="Acyl-CoA dehydrogenase/oxidase, N-terminal domain"/>
    <property type="match status" value="1"/>
</dbReference>
<dbReference type="RefSeq" id="WP_067992789.1">
    <property type="nucleotide sequence ID" value="NZ_QQBC01000002.1"/>
</dbReference>
<dbReference type="AlphaFoldDB" id="A0A370IDD0"/>
<dbReference type="STRING" id="1210086.GCA_001613105_01118"/>